<dbReference type="AlphaFoldDB" id="A0A1Y2B4Q6"/>
<feature type="transmembrane region" description="Helical" evidence="6">
    <location>
        <begin position="419"/>
        <end position="438"/>
    </location>
</feature>
<feature type="transmembrane region" description="Helical" evidence="6">
    <location>
        <begin position="459"/>
        <end position="481"/>
    </location>
</feature>
<evidence type="ECO:0000256" key="1">
    <source>
        <dbReference type="ARBA" id="ARBA00004141"/>
    </source>
</evidence>
<evidence type="ECO:0000256" key="2">
    <source>
        <dbReference type="ARBA" id="ARBA00022692"/>
    </source>
</evidence>
<name>A0A1Y2B4Q6_9TREE</name>
<dbReference type="PANTHER" id="PTHR11814">
    <property type="entry name" value="SULFATE TRANSPORTER"/>
    <property type="match status" value="1"/>
</dbReference>
<evidence type="ECO:0000313" key="9">
    <source>
        <dbReference type="Proteomes" id="UP000193986"/>
    </source>
</evidence>
<dbReference type="EMBL" id="MCFC01000023">
    <property type="protein sequence ID" value="ORY29822.1"/>
    <property type="molecule type" value="Genomic_DNA"/>
</dbReference>
<dbReference type="STRING" id="71784.A0A1Y2B4Q6"/>
<sequence>MTSPTNESDHLTFSTANANVHPSGSSSAQGLTPSSSKSDFRGALSSFVSKFGEGSIPNERTRLLAEEGNDRLPKRSWTLDLDAAESRVDDGAPRESGDGDSAKGPNEDLLQPQGDRPSDQLRRKRSTTLAVAKKIRQRSKYYIPVTEWLPNYNWSLFSGDCLAGVTVACLLIPQTMSYASGLAKLTPLAGLWSVAIPAMIYGVLGTCRQLSVGPEAALCLLIGQMIQDEVYGDPHSIPQHPELVSAAIALVTTFQIGLITSILGLLRLGFLDVVLSRALLRGFVTAIGVIIFVEQLIPMLGMTQILAHPDAREDPPTLPLSKFIFTLRHLSHVNKATAILGFTALAVLIVARFGKQKLLTRPGAWWLRFVPEILLVVVGTTVLTGTFRWDHLGVEVLGKISVGSGSPFGLPLDKLQLRYFNYTFPSAFVCAIMGVVDSMVAARENGAKYGYAVSANRDLVALGATNLSASFLSSSGCIPIFGSITRSRLNGQTGARTQMSSIVTSIVIILAIFFLLPFLEFLPKATLAAIVMLLAFTLLAEAPHEIIYFWKMRAWTDFFQMFGTFILTILFSIETGLVASVVFSLVLVVQKSTQTRIKIIGRLPNTDKWVPIDEDEAAQEEIPGVLVIRIRESLSFANTGQLKERLRRLELYGMHKSHPSDEPRRESAKAVILHMGDVEDVDASAIQILYELTKSYTERGVGVHFAHLRPTTLDKFRIVGITELIGPNHFHRDLREAMREIEVLGYGTSIISRYS</sequence>
<dbReference type="Proteomes" id="UP000193986">
    <property type="component" value="Unassembled WGS sequence"/>
</dbReference>
<dbReference type="CDD" id="cd07042">
    <property type="entry name" value="STAS_SulP_like_sulfate_transporter"/>
    <property type="match status" value="1"/>
</dbReference>
<dbReference type="PROSITE" id="PS50801">
    <property type="entry name" value="STAS"/>
    <property type="match status" value="1"/>
</dbReference>
<dbReference type="InParanoid" id="A0A1Y2B4Q6"/>
<evidence type="ECO:0000256" key="3">
    <source>
        <dbReference type="ARBA" id="ARBA00022989"/>
    </source>
</evidence>
<feature type="transmembrane region" description="Helical" evidence="6">
    <location>
        <begin position="365"/>
        <end position="387"/>
    </location>
</feature>
<dbReference type="InterPro" id="IPR036513">
    <property type="entry name" value="STAS_dom_sf"/>
</dbReference>
<feature type="region of interest" description="Disordered" evidence="5">
    <location>
        <begin position="48"/>
        <end position="67"/>
    </location>
</feature>
<feature type="transmembrane region" description="Helical" evidence="6">
    <location>
        <begin position="501"/>
        <end position="519"/>
    </location>
</feature>
<dbReference type="GO" id="GO:0016020">
    <property type="term" value="C:membrane"/>
    <property type="evidence" value="ECO:0007669"/>
    <property type="project" value="UniProtKB-SubCell"/>
</dbReference>
<protein>
    <submittedName>
        <fullName evidence="8">Sulfate transporter family-domain-containing protein</fullName>
    </submittedName>
</protein>
<keyword evidence="3 6" id="KW-1133">Transmembrane helix</keyword>
<dbReference type="NCBIfam" id="TIGR00815">
    <property type="entry name" value="sulP"/>
    <property type="match status" value="1"/>
</dbReference>
<evidence type="ECO:0000259" key="7">
    <source>
        <dbReference type="PROSITE" id="PS50801"/>
    </source>
</evidence>
<feature type="compositionally biased region" description="Basic and acidic residues" evidence="5">
    <location>
        <begin position="84"/>
        <end position="101"/>
    </location>
</feature>
<keyword evidence="2 6" id="KW-0812">Transmembrane</keyword>
<feature type="domain" description="STAS" evidence="7">
    <location>
        <begin position="615"/>
        <end position="741"/>
    </location>
</feature>
<organism evidence="8 9">
    <name type="scientific">Naematelia encephala</name>
    <dbReference type="NCBI Taxonomy" id="71784"/>
    <lineage>
        <taxon>Eukaryota</taxon>
        <taxon>Fungi</taxon>
        <taxon>Dikarya</taxon>
        <taxon>Basidiomycota</taxon>
        <taxon>Agaricomycotina</taxon>
        <taxon>Tremellomycetes</taxon>
        <taxon>Tremellales</taxon>
        <taxon>Naemateliaceae</taxon>
        <taxon>Naematelia</taxon>
    </lineage>
</organism>
<dbReference type="InterPro" id="IPR001902">
    <property type="entry name" value="SLC26A/SulP_fam"/>
</dbReference>
<feature type="transmembrane region" description="Helical" evidence="6">
    <location>
        <begin position="336"/>
        <end position="353"/>
    </location>
</feature>
<evidence type="ECO:0000313" key="8">
    <source>
        <dbReference type="EMBL" id="ORY29822.1"/>
    </source>
</evidence>
<feature type="region of interest" description="Disordered" evidence="5">
    <location>
        <begin position="75"/>
        <end position="126"/>
    </location>
</feature>
<evidence type="ECO:0000256" key="6">
    <source>
        <dbReference type="SAM" id="Phobius"/>
    </source>
</evidence>
<proteinExistence type="predicted"/>
<feature type="transmembrane region" description="Helical" evidence="6">
    <location>
        <begin position="243"/>
        <end position="266"/>
    </location>
</feature>
<evidence type="ECO:0000256" key="5">
    <source>
        <dbReference type="SAM" id="MobiDB-lite"/>
    </source>
</evidence>
<dbReference type="GO" id="GO:0055085">
    <property type="term" value="P:transmembrane transport"/>
    <property type="evidence" value="ECO:0007669"/>
    <property type="project" value="InterPro"/>
</dbReference>
<dbReference type="Pfam" id="PF01740">
    <property type="entry name" value="STAS"/>
    <property type="match status" value="1"/>
</dbReference>
<keyword evidence="9" id="KW-1185">Reference proteome</keyword>
<gene>
    <name evidence="8" type="ORF">BCR39DRAFT_531147</name>
</gene>
<feature type="transmembrane region" description="Helical" evidence="6">
    <location>
        <begin position="562"/>
        <end position="589"/>
    </location>
</feature>
<reference evidence="8 9" key="1">
    <citation type="submission" date="2016-07" db="EMBL/GenBank/DDBJ databases">
        <title>Pervasive Adenine N6-methylation of Active Genes in Fungi.</title>
        <authorList>
            <consortium name="DOE Joint Genome Institute"/>
            <person name="Mondo S.J."/>
            <person name="Dannebaum R.O."/>
            <person name="Kuo R.C."/>
            <person name="Labutti K."/>
            <person name="Haridas S."/>
            <person name="Kuo A."/>
            <person name="Salamov A."/>
            <person name="Ahrendt S.R."/>
            <person name="Lipzen A."/>
            <person name="Sullivan W."/>
            <person name="Andreopoulos W.B."/>
            <person name="Clum A."/>
            <person name="Lindquist E."/>
            <person name="Daum C."/>
            <person name="Ramamoorthy G.K."/>
            <person name="Gryganskyi A."/>
            <person name="Culley D."/>
            <person name="Magnuson J.K."/>
            <person name="James T.Y."/>
            <person name="O'Malley M.A."/>
            <person name="Stajich J.E."/>
            <person name="Spatafora J.W."/>
            <person name="Visel A."/>
            <person name="Grigoriev I.V."/>
        </authorList>
    </citation>
    <scope>NUCLEOTIDE SEQUENCE [LARGE SCALE GENOMIC DNA]</scope>
    <source>
        <strain evidence="8 9">68-887.2</strain>
    </source>
</reference>
<dbReference type="Pfam" id="PF00916">
    <property type="entry name" value="Sulfate_transp"/>
    <property type="match status" value="1"/>
</dbReference>
<keyword evidence="4 6" id="KW-0472">Membrane</keyword>
<feature type="compositionally biased region" description="Polar residues" evidence="5">
    <location>
        <begin position="1"/>
        <end position="37"/>
    </location>
</feature>
<comment type="subcellular location">
    <subcellularLocation>
        <location evidence="1">Membrane</location>
        <topology evidence="1">Multi-pass membrane protein</topology>
    </subcellularLocation>
</comment>
<dbReference type="SUPFAM" id="SSF52091">
    <property type="entry name" value="SpoIIaa-like"/>
    <property type="match status" value="1"/>
</dbReference>
<dbReference type="FunCoup" id="A0A1Y2B4Q6">
    <property type="interactions" value="7"/>
</dbReference>
<dbReference type="OrthoDB" id="427213at2759"/>
<feature type="transmembrane region" description="Helical" evidence="6">
    <location>
        <begin position="526"/>
        <end position="550"/>
    </location>
</feature>
<comment type="caution">
    <text evidence="8">The sequence shown here is derived from an EMBL/GenBank/DDBJ whole genome shotgun (WGS) entry which is preliminary data.</text>
</comment>
<dbReference type="InterPro" id="IPR011547">
    <property type="entry name" value="SLC26A/SulP_dom"/>
</dbReference>
<accession>A0A1Y2B4Q6</accession>
<feature type="region of interest" description="Disordered" evidence="5">
    <location>
        <begin position="1"/>
        <end position="40"/>
    </location>
</feature>
<dbReference type="InterPro" id="IPR002645">
    <property type="entry name" value="STAS_dom"/>
</dbReference>
<dbReference type="Gene3D" id="3.30.750.24">
    <property type="entry name" value="STAS domain"/>
    <property type="match status" value="1"/>
</dbReference>
<feature type="transmembrane region" description="Helical" evidence="6">
    <location>
        <begin position="278"/>
        <end position="297"/>
    </location>
</feature>
<evidence type="ECO:0000256" key="4">
    <source>
        <dbReference type="ARBA" id="ARBA00023136"/>
    </source>
</evidence>